<keyword evidence="11" id="KW-1185">Reference proteome</keyword>
<proteinExistence type="predicted"/>
<dbReference type="Pfam" id="PF08282">
    <property type="entry name" value="Hydrolase_3"/>
    <property type="match status" value="1"/>
</dbReference>
<dbReference type="InterPro" id="IPR050510">
    <property type="entry name" value="Cation_transp_ATPase_P-type"/>
</dbReference>
<keyword evidence="6 9" id="KW-1133">Transmembrane helix</keyword>
<evidence type="ECO:0000313" key="12">
    <source>
        <dbReference type="WBParaSite" id="PSAMB.scaffold3867size16586.g22761.t1"/>
    </source>
</evidence>
<organism evidence="11 12">
    <name type="scientific">Plectus sambesii</name>
    <dbReference type="NCBI Taxonomy" id="2011161"/>
    <lineage>
        <taxon>Eukaryota</taxon>
        <taxon>Metazoa</taxon>
        <taxon>Ecdysozoa</taxon>
        <taxon>Nematoda</taxon>
        <taxon>Chromadorea</taxon>
        <taxon>Plectida</taxon>
        <taxon>Plectina</taxon>
        <taxon>Plectoidea</taxon>
        <taxon>Plectidae</taxon>
        <taxon>Plectus</taxon>
    </lineage>
</organism>
<dbReference type="SMART" id="SM00831">
    <property type="entry name" value="Cation_ATPase_N"/>
    <property type="match status" value="1"/>
</dbReference>
<feature type="compositionally biased region" description="Basic and acidic residues" evidence="8">
    <location>
        <begin position="17"/>
        <end position="28"/>
    </location>
</feature>
<feature type="transmembrane region" description="Helical" evidence="9">
    <location>
        <begin position="133"/>
        <end position="154"/>
    </location>
</feature>
<dbReference type="InterPro" id="IPR001757">
    <property type="entry name" value="P_typ_ATPase"/>
</dbReference>
<dbReference type="Pfam" id="PF00122">
    <property type="entry name" value="E1-E2_ATPase"/>
    <property type="match status" value="1"/>
</dbReference>
<dbReference type="SUPFAM" id="SSF56784">
    <property type="entry name" value="HAD-like"/>
    <property type="match status" value="1"/>
</dbReference>
<feature type="transmembrane region" description="Helical" evidence="9">
    <location>
        <begin position="106"/>
        <end position="127"/>
    </location>
</feature>
<sequence>MKAIKSWFRGRLGGARGPKDKSGEDSKDDLLEKAVDRDLSGTFHEHLLDRQQLRDLFPQSRINVEYPNISSGLSTKEAKICLEQSGKNMLKPPREISNLKLFLRQFVNMFWVLLIAAGLLSLVIYVLDPEHPLNLYVAIVLFVIVIAMCLLSFYEEKKATEVVRGFKCLMPTSCMGIRESRMQMLRTDELVVGDLVFIRSGARVPADVRLISCNGLKLETSAITGEAEPIDYTDEPAVDSANTVFESRNVAFNGSFCVDGEALGVVIRVGDKTVIGRIASLTTEQKEKHSSLEKELNRFVRFITILALTMATVVFAIGAFVSRFENLLGIFISGFLVVIVANVPQGLPATLTSQLTIIARRMAKKNVFLKKLDIIETFGAATVIASDKTGTLTQNNMTVTDLWYNKHNMPGRPDVKQRALIDRQSSSNILDMLETPLPELLTVMTVCNKAQIDTSTPTKVRTRSVRGSSQILWSPLPLSPMTSSDFESTTLLSKTADSSTYEPEHHISQLSFETAKRKDFTGNPSEVALLRYTAQVVDVQLLRDSFDVVFEIPFNSSRKWHLVITKPVDAMTIEGKTTFTLMIKGAPEVLVELCTELATTAGPRQLDDDLKLDFKDAYLHFGNEGRRVIGFASKTFVAAETTLFSVDEGNYPQSDYCFLGMAALMDPPREDAARAIQECKEAGIKVFMVTGDHPTTAAAIARQIGLLGHSDMIRRRGRLQIQVSVVEEDERDYAIVHGKSLPGLSEQQWDELLAKQHIVFARTTPEHKLLIVEQCQRRGEIVAVTGDGVNDAPALKKADIGVAMGIVGSDVAKQAADIVLMDDNFASIVKGIEEGRLMYSNLKKTIAYTLTHLWPEIMPIILNFMLGFPLALSSLQILSIDLCSEMPPAISLAYETSEQDIMKSPPRKRNSRLVGWRLIAYSYIFAGWTVTGGCFLAYLSVYWYYGISVRDLAFSSTEYWMVGAKDFTSNGHTFTELRQREIMAEAAAAWHITVVMSQIFHLWMCTTRRISIFRHGITNLIGVFACITDLLLVNLFVYTPSVQYIMGTRAPPNHVWLFSLGVGVVLFAFNESRKYLIRHFPNVSIVQFFKW</sequence>
<feature type="transmembrane region" description="Helical" evidence="9">
    <location>
        <begin position="1017"/>
        <end position="1038"/>
    </location>
</feature>
<dbReference type="GO" id="GO:0016887">
    <property type="term" value="F:ATP hydrolysis activity"/>
    <property type="evidence" value="ECO:0007669"/>
    <property type="project" value="InterPro"/>
</dbReference>
<evidence type="ECO:0000256" key="2">
    <source>
        <dbReference type="ARBA" id="ARBA00022692"/>
    </source>
</evidence>
<feature type="transmembrane region" description="Helical" evidence="9">
    <location>
        <begin position="918"/>
        <end position="945"/>
    </location>
</feature>
<feature type="region of interest" description="Disordered" evidence="8">
    <location>
        <begin position="1"/>
        <end position="28"/>
    </location>
</feature>
<dbReference type="InterPro" id="IPR044492">
    <property type="entry name" value="P_typ_ATPase_HD_dom"/>
</dbReference>
<dbReference type="GO" id="GO:0005391">
    <property type="term" value="F:P-type sodium:potassium-exchanging transporter activity"/>
    <property type="evidence" value="ECO:0007669"/>
    <property type="project" value="TreeGrafter"/>
</dbReference>
<dbReference type="SUPFAM" id="SSF81653">
    <property type="entry name" value="Calcium ATPase, transduction domain A"/>
    <property type="match status" value="1"/>
</dbReference>
<dbReference type="Pfam" id="PF13246">
    <property type="entry name" value="Cation_ATPase"/>
    <property type="match status" value="1"/>
</dbReference>
<dbReference type="InterPro" id="IPR023214">
    <property type="entry name" value="HAD_sf"/>
</dbReference>
<dbReference type="InterPro" id="IPR018303">
    <property type="entry name" value="ATPase_P-typ_P_site"/>
</dbReference>
<evidence type="ECO:0000256" key="9">
    <source>
        <dbReference type="SAM" id="Phobius"/>
    </source>
</evidence>
<dbReference type="GO" id="GO:0036376">
    <property type="term" value="P:sodium ion export across plasma membrane"/>
    <property type="evidence" value="ECO:0007669"/>
    <property type="project" value="TreeGrafter"/>
</dbReference>
<protein>
    <submittedName>
        <fullName evidence="12">Cation-transporting P-type ATPase N-terminal domain-containing protein</fullName>
    </submittedName>
</protein>
<dbReference type="InterPro" id="IPR023299">
    <property type="entry name" value="ATPase_P-typ_cyto_dom_N"/>
</dbReference>
<evidence type="ECO:0000256" key="5">
    <source>
        <dbReference type="ARBA" id="ARBA00022967"/>
    </source>
</evidence>
<dbReference type="GO" id="GO:0030007">
    <property type="term" value="P:intracellular potassium ion homeostasis"/>
    <property type="evidence" value="ECO:0007669"/>
    <property type="project" value="TreeGrafter"/>
</dbReference>
<dbReference type="InterPro" id="IPR059000">
    <property type="entry name" value="ATPase_P-type_domA"/>
</dbReference>
<evidence type="ECO:0000256" key="7">
    <source>
        <dbReference type="ARBA" id="ARBA00023136"/>
    </source>
</evidence>
<dbReference type="GO" id="GO:1902600">
    <property type="term" value="P:proton transmembrane transport"/>
    <property type="evidence" value="ECO:0007669"/>
    <property type="project" value="TreeGrafter"/>
</dbReference>
<evidence type="ECO:0000256" key="6">
    <source>
        <dbReference type="ARBA" id="ARBA00022989"/>
    </source>
</evidence>
<dbReference type="FunFam" id="3.40.50.1000:FF:000083">
    <property type="entry name" value="Sodium/potassium-transporting ATPase subunit alpha"/>
    <property type="match status" value="1"/>
</dbReference>
<keyword evidence="3" id="KW-0547">Nucleotide-binding</keyword>
<dbReference type="WBParaSite" id="PSAMB.scaffold3867size16586.g22761.t1">
    <property type="protein sequence ID" value="PSAMB.scaffold3867size16586.g22761.t1"/>
    <property type="gene ID" value="PSAMB.scaffold3867size16586.g22761"/>
</dbReference>
<dbReference type="SFLD" id="SFLDG00002">
    <property type="entry name" value="C1.7:_P-type_atpase_like"/>
    <property type="match status" value="1"/>
</dbReference>
<dbReference type="GO" id="GO:0005886">
    <property type="term" value="C:plasma membrane"/>
    <property type="evidence" value="ECO:0007669"/>
    <property type="project" value="TreeGrafter"/>
</dbReference>
<dbReference type="Gene3D" id="3.40.1110.10">
    <property type="entry name" value="Calcium-transporting ATPase, cytoplasmic domain N"/>
    <property type="match status" value="2"/>
</dbReference>
<comment type="subcellular location">
    <subcellularLocation>
        <location evidence="1">Membrane</location>
        <topology evidence="1">Multi-pass membrane protein</topology>
    </subcellularLocation>
</comment>
<dbReference type="NCBIfam" id="TIGR01494">
    <property type="entry name" value="ATPase_P-type"/>
    <property type="match status" value="2"/>
</dbReference>
<keyword evidence="5" id="KW-1278">Translocase</keyword>
<keyword evidence="2 9" id="KW-0812">Transmembrane</keyword>
<dbReference type="FunFam" id="1.20.1110.10:FF:000064">
    <property type="entry name" value="Cation transporting ATPase"/>
    <property type="match status" value="1"/>
</dbReference>
<feature type="transmembrane region" description="Helical" evidence="9">
    <location>
        <begin position="1050"/>
        <end position="1069"/>
    </location>
</feature>
<dbReference type="GO" id="GO:0005524">
    <property type="term" value="F:ATP binding"/>
    <property type="evidence" value="ECO:0007669"/>
    <property type="project" value="UniProtKB-KW"/>
</dbReference>
<dbReference type="PANTHER" id="PTHR43294">
    <property type="entry name" value="SODIUM/POTASSIUM-TRANSPORTING ATPASE SUBUNIT ALPHA"/>
    <property type="match status" value="1"/>
</dbReference>
<dbReference type="PANTHER" id="PTHR43294:SF5">
    <property type="entry name" value="CATION-TRANSPORTING P-TYPE ATPASE N-TERMINAL DOMAIN-CONTAINING PROTEIN"/>
    <property type="match status" value="1"/>
</dbReference>
<dbReference type="Gene3D" id="1.20.1110.10">
    <property type="entry name" value="Calcium-transporting ATPase, transmembrane domain"/>
    <property type="match status" value="2"/>
</dbReference>
<dbReference type="InterPro" id="IPR008250">
    <property type="entry name" value="ATPase_P-typ_transduc_dom_A_sf"/>
</dbReference>
<dbReference type="Proteomes" id="UP000887566">
    <property type="component" value="Unplaced"/>
</dbReference>
<dbReference type="InterPro" id="IPR006068">
    <property type="entry name" value="ATPase_P-typ_cation-transptr_C"/>
</dbReference>
<evidence type="ECO:0000256" key="1">
    <source>
        <dbReference type="ARBA" id="ARBA00004141"/>
    </source>
</evidence>
<dbReference type="PROSITE" id="PS00154">
    <property type="entry name" value="ATPASE_E1_E2"/>
    <property type="match status" value="1"/>
</dbReference>
<dbReference type="PRINTS" id="PR00119">
    <property type="entry name" value="CATATPASE"/>
</dbReference>
<feature type="domain" description="Cation-transporting P-type ATPase N-terminal" evidence="10">
    <location>
        <begin position="44"/>
        <end position="126"/>
    </location>
</feature>
<dbReference type="Pfam" id="PF00689">
    <property type="entry name" value="Cation_ATPase_C"/>
    <property type="match status" value="1"/>
</dbReference>
<keyword evidence="4" id="KW-0067">ATP-binding</keyword>
<dbReference type="InterPro" id="IPR023298">
    <property type="entry name" value="ATPase_P-typ_TM_dom_sf"/>
</dbReference>
<dbReference type="Gene3D" id="2.70.150.10">
    <property type="entry name" value="Calcium-transporting ATPase, cytoplasmic transduction domain A"/>
    <property type="match status" value="1"/>
</dbReference>
<dbReference type="SFLD" id="SFLDF00027">
    <property type="entry name" value="p-type_atpase"/>
    <property type="match status" value="1"/>
</dbReference>
<evidence type="ECO:0000256" key="4">
    <source>
        <dbReference type="ARBA" id="ARBA00022840"/>
    </source>
</evidence>
<evidence type="ECO:0000259" key="10">
    <source>
        <dbReference type="SMART" id="SM00831"/>
    </source>
</evidence>
<dbReference type="Gene3D" id="3.40.50.1000">
    <property type="entry name" value="HAD superfamily/HAD-like"/>
    <property type="match status" value="2"/>
</dbReference>
<evidence type="ECO:0000256" key="8">
    <source>
        <dbReference type="SAM" id="MobiDB-lite"/>
    </source>
</evidence>
<dbReference type="SFLD" id="SFLDS00003">
    <property type="entry name" value="Haloacid_Dehalogenase"/>
    <property type="match status" value="1"/>
</dbReference>
<dbReference type="PRINTS" id="PR00121">
    <property type="entry name" value="NAKATPASE"/>
</dbReference>
<accession>A0A914WGS7</accession>
<evidence type="ECO:0000313" key="11">
    <source>
        <dbReference type="Proteomes" id="UP000887566"/>
    </source>
</evidence>
<evidence type="ECO:0000256" key="3">
    <source>
        <dbReference type="ARBA" id="ARBA00022741"/>
    </source>
</evidence>
<dbReference type="SUPFAM" id="SSF81665">
    <property type="entry name" value="Calcium ATPase, transmembrane domain M"/>
    <property type="match status" value="1"/>
</dbReference>
<name>A0A914WGS7_9BILA</name>
<dbReference type="InterPro" id="IPR036412">
    <property type="entry name" value="HAD-like_sf"/>
</dbReference>
<keyword evidence="7 9" id="KW-0472">Membrane</keyword>
<dbReference type="GO" id="GO:1990573">
    <property type="term" value="P:potassium ion import across plasma membrane"/>
    <property type="evidence" value="ECO:0007669"/>
    <property type="project" value="TreeGrafter"/>
</dbReference>
<dbReference type="GO" id="GO:0006883">
    <property type="term" value="P:intracellular sodium ion homeostasis"/>
    <property type="evidence" value="ECO:0007669"/>
    <property type="project" value="TreeGrafter"/>
</dbReference>
<dbReference type="Pfam" id="PF00690">
    <property type="entry name" value="Cation_ATPase_N"/>
    <property type="match status" value="1"/>
</dbReference>
<dbReference type="SUPFAM" id="SSF81660">
    <property type="entry name" value="Metal cation-transporting ATPase, ATP-binding domain N"/>
    <property type="match status" value="1"/>
</dbReference>
<feature type="transmembrane region" description="Helical" evidence="9">
    <location>
        <begin position="299"/>
        <end position="321"/>
    </location>
</feature>
<dbReference type="AlphaFoldDB" id="A0A914WGS7"/>
<dbReference type="InterPro" id="IPR004014">
    <property type="entry name" value="ATPase_P-typ_cation-transptr_N"/>
</dbReference>
<reference evidence="12" key="1">
    <citation type="submission" date="2022-11" db="UniProtKB">
        <authorList>
            <consortium name="WormBaseParasite"/>
        </authorList>
    </citation>
    <scope>IDENTIFICATION</scope>
</reference>